<evidence type="ECO:0000313" key="2">
    <source>
        <dbReference type="EMBL" id="KAK3093604.1"/>
    </source>
</evidence>
<accession>A0AA88XX33</accession>
<feature type="transmembrane region" description="Helical" evidence="1">
    <location>
        <begin position="65"/>
        <end position="90"/>
    </location>
</feature>
<dbReference type="Proteomes" id="UP001186944">
    <property type="component" value="Unassembled WGS sequence"/>
</dbReference>
<keyword evidence="1" id="KW-0472">Membrane</keyword>
<gene>
    <name evidence="2" type="ORF">FSP39_018013</name>
</gene>
<comment type="caution">
    <text evidence="2">The sequence shown here is derived from an EMBL/GenBank/DDBJ whole genome shotgun (WGS) entry which is preliminary data.</text>
</comment>
<evidence type="ECO:0000256" key="1">
    <source>
        <dbReference type="SAM" id="Phobius"/>
    </source>
</evidence>
<proteinExistence type="predicted"/>
<reference evidence="2" key="1">
    <citation type="submission" date="2019-08" db="EMBL/GenBank/DDBJ databases">
        <title>The improved chromosome-level genome for the pearl oyster Pinctada fucata martensii using PacBio sequencing and Hi-C.</title>
        <authorList>
            <person name="Zheng Z."/>
        </authorList>
    </citation>
    <scope>NUCLEOTIDE SEQUENCE</scope>
    <source>
        <strain evidence="2">ZZ-2019</strain>
        <tissue evidence="2">Adductor muscle</tissue>
    </source>
</reference>
<dbReference type="EMBL" id="VSWD01000009">
    <property type="protein sequence ID" value="KAK3093604.1"/>
    <property type="molecule type" value="Genomic_DNA"/>
</dbReference>
<keyword evidence="3" id="KW-1185">Reference proteome</keyword>
<keyword evidence="1" id="KW-0812">Transmembrane</keyword>
<name>A0AA88XX33_PINIB</name>
<feature type="non-terminal residue" evidence="2">
    <location>
        <position position="1"/>
    </location>
</feature>
<sequence>SGYLSWCRNSYLLTAAGVTMLYHSQSEKALLCGYGAIFLSGVSLSWGSLMFIYNLSFLRRRVNMSLWFVMLQSAAAIFHCLVFLAVIVVFSEESDKVLLHTVESIEDETEEV</sequence>
<evidence type="ECO:0000313" key="3">
    <source>
        <dbReference type="Proteomes" id="UP001186944"/>
    </source>
</evidence>
<dbReference type="AlphaFoldDB" id="A0AA88XX33"/>
<feature type="transmembrane region" description="Helical" evidence="1">
    <location>
        <begin position="29"/>
        <end position="53"/>
    </location>
</feature>
<organism evidence="2 3">
    <name type="scientific">Pinctada imbricata</name>
    <name type="common">Atlantic pearl-oyster</name>
    <name type="synonym">Pinctada martensii</name>
    <dbReference type="NCBI Taxonomy" id="66713"/>
    <lineage>
        <taxon>Eukaryota</taxon>
        <taxon>Metazoa</taxon>
        <taxon>Spiralia</taxon>
        <taxon>Lophotrochozoa</taxon>
        <taxon>Mollusca</taxon>
        <taxon>Bivalvia</taxon>
        <taxon>Autobranchia</taxon>
        <taxon>Pteriomorphia</taxon>
        <taxon>Pterioida</taxon>
        <taxon>Pterioidea</taxon>
        <taxon>Pteriidae</taxon>
        <taxon>Pinctada</taxon>
    </lineage>
</organism>
<keyword evidence="1" id="KW-1133">Transmembrane helix</keyword>
<protein>
    <submittedName>
        <fullName evidence="2">Uncharacterized protein</fullName>
    </submittedName>
</protein>